<feature type="region of interest" description="Disordered" evidence="1">
    <location>
        <begin position="1"/>
        <end position="41"/>
    </location>
</feature>
<name>A0A9W7LNX9_HIBTR</name>
<dbReference type="Proteomes" id="UP001165190">
    <property type="component" value="Unassembled WGS sequence"/>
</dbReference>
<accession>A0A9W7LNX9</accession>
<protein>
    <submittedName>
        <fullName evidence="2">Uncharacterized protein</fullName>
    </submittedName>
</protein>
<sequence>MAHFGGPTDNPRRFSPSPALPGGGGWDLVGAHGENDTDEYDCESEMRHRQSQVHLVVPRKEAELLRFTICLKRFVGF</sequence>
<proteinExistence type="predicted"/>
<keyword evidence="3" id="KW-1185">Reference proteome</keyword>
<evidence type="ECO:0000256" key="1">
    <source>
        <dbReference type="SAM" id="MobiDB-lite"/>
    </source>
</evidence>
<dbReference type="OrthoDB" id="690068at2759"/>
<reference evidence="2" key="1">
    <citation type="submission" date="2023-05" db="EMBL/GenBank/DDBJ databases">
        <title>Genome and transcriptome analyses reveal genes involved in the formation of fine ridges on petal epidermal cells in Hibiscus trionum.</title>
        <authorList>
            <person name="Koshimizu S."/>
            <person name="Masuda S."/>
            <person name="Ishii T."/>
            <person name="Shirasu K."/>
            <person name="Hoshino A."/>
            <person name="Arita M."/>
        </authorList>
    </citation>
    <scope>NUCLEOTIDE SEQUENCE</scope>
    <source>
        <strain evidence="2">Hamamatsu line</strain>
    </source>
</reference>
<evidence type="ECO:0000313" key="3">
    <source>
        <dbReference type="Proteomes" id="UP001165190"/>
    </source>
</evidence>
<gene>
    <name evidence="2" type="ORF">HRI_000820100</name>
</gene>
<dbReference type="AlphaFoldDB" id="A0A9W7LNX9"/>
<evidence type="ECO:0000313" key="2">
    <source>
        <dbReference type="EMBL" id="GMI71508.1"/>
    </source>
</evidence>
<organism evidence="2 3">
    <name type="scientific">Hibiscus trionum</name>
    <name type="common">Flower of an hour</name>
    <dbReference type="NCBI Taxonomy" id="183268"/>
    <lineage>
        <taxon>Eukaryota</taxon>
        <taxon>Viridiplantae</taxon>
        <taxon>Streptophyta</taxon>
        <taxon>Embryophyta</taxon>
        <taxon>Tracheophyta</taxon>
        <taxon>Spermatophyta</taxon>
        <taxon>Magnoliopsida</taxon>
        <taxon>eudicotyledons</taxon>
        <taxon>Gunneridae</taxon>
        <taxon>Pentapetalae</taxon>
        <taxon>rosids</taxon>
        <taxon>malvids</taxon>
        <taxon>Malvales</taxon>
        <taxon>Malvaceae</taxon>
        <taxon>Malvoideae</taxon>
        <taxon>Hibiscus</taxon>
    </lineage>
</organism>
<comment type="caution">
    <text evidence="2">The sequence shown here is derived from an EMBL/GenBank/DDBJ whole genome shotgun (WGS) entry which is preliminary data.</text>
</comment>
<dbReference type="EMBL" id="BSYR01000010">
    <property type="protein sequence ID" value="GMI71508.1"/>
    <property type="molecule type" value="Genomic_DNA"/>
</dbReference>